<accession>A4WKA9</accession>
<dbReference type="InterPro" id="IPR029060">
    <property type="entry name" value="PIN-like_dom_sf"/>
</dbReference>
<dbReference type="KEGG" id="pas:Pars_1262"/>
<evidence type="ECO:0000313" key="2">
    <source>
        <dbReference type="Proteomes" id="UP000001567"/>
    </source>
</evidence>
<dbReference type="InterPro" id="IPR044153">
    <property type="entry name" value="PIN_Pae0151-like"/>
</dbReference>
<dbReference type="AlphaFoldDB" id="A4WKA9"/>
<evidence type="ECO:0000313" key="1">
    <source>
        <dbReference type="EMBL" id="ABP50826.1"/>
    </source>
</evidence>
<dbReference type="SUPFAM" id="SSF88723">
    <property type="entry name" value="PIN domain-like"/>
    <property type="match status" value="1"/>
</dbReference>
<organism evidence="1 2">
    <name type="scientific">Pyrobaculum arsenaticum (strain DSM 13514 / JCM 11321 / PZ6)</name>
    <dbReference type="NCBI Taxonomy" id="340102"/>
    <lineage>
        <taxon>Archaea</taxon>
        <taxon>Thermoproteota</taxon>
        <taxon>Thermoprotei</taxon>
        <taxon>Thermoproteales</taxon>
        <taxon>Thermoproteaceae</taxon>
        <taxon>Pyrobaculum</taxon>
    </lineage>
</organism>
<dbReference type="RefSeq" id="WP_011900733.1">
    <property type="nucleotide sequence ID" value="NC_009376.1"/>
</dbReference>
<dbReference type="STRING" id="340102.Pars_1262"/>
<dbReference type="CDD" id="cd09873">
    <property type="entry name" value="PIN_Pae0151-like"/>
    <property type="match status" value="1"/>
</dbReference>
<gene>
    <name evidence="1" type="ordered locus">Pars_1262</name>
</gene>
<name>A4WKA9_PYRAR</name>
<reference evidence="1 2" key="1">
    <citation type="submission" date="2007-04" db="EMBL/GenBank/DDBJ databases">
        <title>Complete sequence of Pyrobaculum arsenaticum DSM 13514.</title>
        <authorList>
            <consortium name="US DOE Joint Genome Institute"/>
            <person name="Copeland A."/>
            <person name="Lucas S."/>
            <person name="Lapidus A."/>
            <person name="Barry K."/>
            <person name="Glavina del Rio T."/>
            <person name="Dalin E."/>
            <person name="Tice H."/>
            <person name="Pitluck S."/>
            <person name="Chain P."/>
            <person name="Malfatti S."/>
            <person name="Shin M."/>
            <person name="Vergez L."/>
            <person name="Schmutz J."/>
            <person name="Larimer F."/>
            <person name="Land M."/>
            <person name="Hauser L."/>
            <person name="Kyrpides N."/>
            <person name="Mikhailova N."/>
            <person name="Cozen A.E."/>
            <person name="Fitz-Gibbon S.T."/>
            <person name="House C.H."/>
            <person name="Saltikov C."/>
            <person name="Lowe T.M."/>
            <person name="Richardson P."/>
        </authorList>
    </citation>
    <scope>NUCLEOTIDE SEQUENCE [LARGE SCALE GENOMIC DNA]</scope>
    <source>
        <strain evidence="2">ATCC 700994 / DSM 13514 / JCM 11321 / PZ6</strain>
    </source>
</reference>
<dbReference type="Proteomes" id="UP000001567">
    <property type="component" value="Chromosome"/>
</dbReference>
<protein>
    <recommendedName>
        <fullName evidence="3">PIN domain-containing protein</fullName>
    </recommendedName>
</protein>
<dbReference type="Gene3D" id="3.40.50.1010">
    <property type="entry name" value="5'-nuclease"/>
    <property type="match status" value="1"/>
</dbReference>
<dbReference type="GeneID" id="5056278"/>
<dbReference type="HOGENOM" id="CLU_2366323_0_0_2"/>
<dbReference type="EMBL" id="CP000660">
    <property type="protein sequence ID" value="ABP50826.1"/>
    <property type="molecule type" value="Genomic_DNA"/>
</dbReference>
<sequence>MRVVVDASVVVKWAVPEPYSQEARKLRNDHLLGRVKAVAPPCLWLEVASALRKYVIRGVLPNDKALTAAELLYQTEVEIEEVDPRQVLATAVNQS</sequence>
<proteinExistence type="predicted"/>
<evidence type="ECO:0008006" key="3">
    <source>
        <dbReference type="Google" id="ProtNLM"/>
    </source>
</evidence>